<accession>A0ACB9UN30</accession>
<keyword evidence="2" id="KW-1185">Reference proteome</keyword>
<evidence type="ECO:0000313" key="1">
    <source>
        <dbReference type="EMBL" id="KAI4574237.1"/>
    </source>
</evidence>
<dbReference type="EMBL" id="CM043039">
    <property type="protein sequence ID" value="KAI4574237.1"/>
    <property type="molecule type" value="Genomic_DNA"/>
</dbReference>
<evidence type="ECO:0000313" key="2">
    <source>
        <dbReference type="Proteomes" id="UP001057279"/>
    </source>
</evidence>
<gene>
    <name evidence="1" type="ORF">MJG53_012413</name>
</gene>
<comment type="caution">
    <text evidence="1">The sequence shown here is derived from an EMBL/GenBank/DDBJ whole genome shotgun (WGS) entry which is preliminary data.</text>
</comment>
<name>A0ACB9UN30_9CETA</name>
<sequence>MPSIYSVPCRKYKRREERTGKERAQPKGGGLTSAKEFQLEKQLQEPLEERGRESRGEEREVGQTVSIPNIKPRTCIVTENSISNEPLIYFLWKGEGANMKENAASRVLFILLLFLYASLLNGQSPPEKPKLIKCRSPGKETFTCWWEPGADGGLPTNYTLTYRKEGETLIHECPDYKTGGPNSCYFSKKYTSIWKMYVITVSAINQMGISSSDPLYVDVTYIVEPEPPVNLTLELKHPEDRKPYLWIKWSPPTLTDVKSGWFSIQYEIRLKPEKATDWETHFAPKLTQLKIFNLYPGQKYLVQIRCKPDHGYWSEWSPESFIQIPNVPGPKIKGFDIHLLEKGKSEELLRALESQDFLPTSDCEDLLMEFIEVDDSEDQHLMPHPSKEHMEQGVKPMHLDPDTDSGRGSCDSPSLLSEKCDEPQAYPSKFHIPEGPEKLEDPKTNHTCLQAPQSTSGEGKIPYFLANGPKSSTWPFPQPPSLYSPRYSYHNIADVCELALGMAGTTATLLDQTDQHAFKPSKTIETGGEGKAAKQSESEGYSSEPDQDMAWPLLQDKTPLFSAKPLEYVEIHKVSQDGVLALFPKQNEKVDAPETSKEYSKVSRVTDSNILVLIPDLQAQNLTLLEESAKKAPPALP</sequence>
<protein>
    <submittedName>
        <fullName evidence="1">Uncharacterized protein</fullName>
    </submittedName>
</protein>
<proteinExistence type="predicted"/>
<organism evidence="1 2">
    <name type="scientific">Ovis ammon polii x Ovis aries</name>
    <dbReference type="NCBI Taxonomy" id="2918886"/>
    <lineage>
        <taxon>Eukaryota</taxon>
        <taxon>Metazoa</taxon>
        <taxon>Chordata</taxon>
        <taxon>Craniata</taxon>
        <taxon>Vertebrata</taxon>
        <taxon>Euteleostomi</taxon>
        <taxon>Mammalia</taxon>
        <taxon>Eutheria</taxon>
        <taxon>Laurasiatheria</taxon>
        <taxon>Artiodactyla</taxon>
        <taxon>Ruminantia</taxon>
        <taxon>Pecora</taxon>
        <taxon>Bovidae</taxon>
        <taxon>Caprinae</taxon>
        <taxon>Ovis</taxon>
    </lineage>
</organism>
<dbReference type="Proteomes" id="UP001057279">
    <property type="component" value="Linkage Group LG14"/>
</dbReference>
<reference evidence="1" key="1">
    <citation type="submission" date="2022-03" db="EMBL/GenBank/DDBJ databases">
        <title>Genomic analyses of argali, domestic sheep and their hybrids provide insights into chromosomal evolution, heterosis and genetic basis of agronomic traits.</title>
        <authorList>
            <person name="Li M."/>
        </authorList>
    </citation>
    <scope>NUCLEOTIDE SEQUENCE</scope>
    <source>
        <strain evidence="1">F1 hybrid</strain>
    </source>
</reference>